<proteinExistence type="predicted"/>
<name>A0A835XEV7_9CHLO</name>
<protein>
    <submittedName>
        <fullName evidence="2">Uncharacterized protein</fullName>
    </submittedName>
</protein>
<keyword evidence="3" id="KW-1185">Reference proteome</keyword>
<reference evidence="2" key="1">
    <citation type="journal article" date="2020" name="bioRxiv">
        <title>Comparative genomics of Chlamydomonas.</title>
        <authorList>
            <person name="Craig R.J."/>
            <person name="Hasan A.R."/>
            <person name="Ness R.W."/>
            <person name="Keightley P.D."/>
        </authorList>
    </citation>
    <scope>NUCLEOTIDE SEQUENCE</scope>
    <source>
        <strain evidence="2">CCAP 11/70</strain>
    </source>
</reference>
<dbReference type="Proteomes" id="UP000612055">
    <property type="component" value="Unassembled WGS sequence"/>
</dbReference>
<dbReference type="EMBL" id="JAEHOE010000184">
    <property type="protein sequence ID" value="KAG2483242.1"/>
    <property type="molecule type" value="Genomic_DNA"/>
</dbReference>
<feature type="region of interest" description="Disordered" evidence="1">
    <location>
        <begin position="1"/>
        <end position="21"/>
    </location>
</feature>
<dbReference type="AlphaFoldDB" id="A0A835XEV7"/>
<organism evidence="2 3">
    <name type="scientific">Edaphochlamys debaryana</name>
    <dbReference type="NCBI Taxonomy" id="47281"/>
    <lineage>
        <taxon>Eukaryota</taxon>
        <taxon>Viridiplantae</taxon>
        <taxon>Chlorophyta</taxon>
        <taxon>core chlorophytes</taxon>
        <taxon>Chlorophyceae</taxon>
        <taxon>CS clade</taxon>
        <taxon>Chlamydomonadales</taxon>
        <taxon>Chlamydomonadales incertae sedis</taxon>
        <taxon>Edaphochlamys</taxon>
    </lineage>
</organism>
<sequence>MVGETYPEDAEGKLKPMTAAQPPDVDPGLYALLVTMLSPEQAALLLRNELPGLRNHEHAAVAAARTRAEAEKDAKIEAARETAGKRAAAASRGVAVLETRVASAETAMSAGQEATVAFLRANLATARTAAAAEVAAASVELEAQTAAAIDEAEAVVAAAVERCRSESRNYLLAKARVKITAASAILAPGACAAASPPAPLRRASVFSAAAAAVRSLATAAVEASLM</sequence>
<evidence type="ECO:0000256" key="1">
    <source>
        <dbReference type="SAM" id="MobiDB-lite"/>
    </source>
</evidence>
<evidence type="ECO:0000313" key="3">
    <source>
        <dbReference type="Proteomes" id="UP000612055"/>
    </source>
</evidence>
<accession>A0A835XEV7</accession>
<comment type="caution">
    <text evidence="2">The sequence shown here is derived from an EMBL/GenBank/DDBJ whole genome shotgun (WGS) entry which is preliminary data.</text>
</comment>
<gene>
    <name evidence="2" type="ORF">HYH03_017899</name>
</gene>
<evidence type="ECO:0000313" key="2">
    <source>
        <dbReference type="EMBL" id="KAG2483242.1"/>
    </source>
</evidence>